<accession>A0AAN9ADN5</accession>
<keyword evidence="2" id="KW-1133">Transmembrane helix</keyword>
<keyword evidence="2" id="KW-0472">Membrane</keyword>
<evidence type="ECO:0000256" key="2">
    <source>
        <dbReference type="SAM" id="Phobius"/>
    </source>
</evidence>
<dbReference type="Proteomes" id="UP001381693">
    <property type="component" value="Unassembled WGS sequence"/>
</dbReference>
<gene>
    <name evidence="3" type="ORF">SK128_004140</name>
</gene>
<dbReference type="EMBL" id="JAXCGZ010001977">
    <property type="protein sequence ID" value="KAK7084803.1"/>
    <property type="molecule type" value="Genomic_DNA"/>
</dbReference>
<evidence type="ECO:0000313" key="3">
    <source>
        <dbReference type="EMBL" id="KAK7084803.1"/>
    </source>
</evidence>
<feature type="compositionally biased region" description="Basic and acidic residues" evidence="1">
    <location>
        <begin position="122"/>
        <end position="139"/>
    </location>
</feature>
<name>A0AAN9ADN5_HALRR</name>
<feature type="transmembrane region" description="Helical" evidence="2">
    <location>
        <begin position="7"/>
        <end position="26"/>
    </location>
</feature>
<protein>
    <submittedName>
        <fullName evidence="3">Uncharacterized protein</fullName>
    </submittedName>
</protein>
<evidence type="ECO:0000256" key="1">
    <source>
        <dbReference type="SAM" id="MobiDB-lite"/>
    </source>
</evidence>
<proteinExistence type="predicted"/>
<sequence>MRELQRCFFRYLPTILLIWLVMNIYMDTNIIYNPHSLGSESLPSDVAASQYIHVSFENGSDDKSKLLRNFKITDSNSSSSKEKEFDFLETYLKRKRESSKAQKLLVLNPQVSKSKSTYLKTSKLDSSHAQDAQKKEVLRPESLPDEGKQNVLLKLNPQVAVPKSYVASQNAKPGAEEIEKTENIPQQQQRQIQFILPVLTIED</sequence>
<evidence type="ECO:0000313" key="4">
    <source>
        <dbReference type="Proteomes" id="UP001381693"/>
    </source>
</evidence>
<feature type="region of interest" description="Disordered" evidence="1">
    <location>
        <begin position="117"/>
        <end position="145"/>
    </location>
</feature>
<reference evidence="3 4" key="1">
    <citation type="submission" date="2023-11" db="EMBL/GenBank/DDBJ databases">
        <title>Halocaridina rubra genome assembly.</title>
        <authorList>
            <person name="Smith C."/>
        </authorList>
    </citation>
    <scope>NUCLEOTIDE SEQUENCE [LARGE SCALE GENOMIC DNA]</scope>
    <source>
        <strain evidence="3">EP-1</strain>
        <tissue evidence="3">Whole</tissue>
    </source>
</reference>
<dbReference type="AlphaFoldDB" id="A0AAN9ADN5"/>
<keyword evidence="4" id="KW-1185">Reference proteome</keyword>
<organism evidence="3 4">
    <name type="scientific">Halocaridina rubra</name>
    <name type="common">Hawaiian red shrimp</name>
    <dbReference type="NCBI Taxonomy" id="373956"/>
    <lineage>
        <taxon>Eukaryota</taxon>
        <taxon>Metazoa</taxon>
        <taxon>Ecdysozoa</taxon>
        <taxon>Arthropoda</taxon>
        <taxon>Crustacea</taxon>
        <taxon>Multicrustacea</taxon>
        <taxon>Malacostraca</taxon>
        <taxon>Eumalacostraca</taxon>
        <taxon>Eucarida</taxon>
        <taxon>Decapoda</taxon>
        <taxon>Pleocyemata</taxon>
        <taxon>Caridea</taxon>
        <taxon>Atyoidea</taxon>
        <taxon>Atyidae</taxon>
        <taxon>Halocaridina</taxon>
    </lineage>
</organism>
<comment type="caution">
    <text evidence="3">The sequence shown here is derived from an EMBL/GenBank/DDBJ whole genome shotgun (WGS) entry which is preliminary data.</text>
</comment>
<keyword evidence="2" id="KW-0812">Transmembrane</keyword>